<dbReference type="Pfam" id="PF14322">
    <property type="entry name" value="SusD-like_3"/>
    <property type="match status" value="1"/>
</dbReference>
<evidence type="ECO:0000256" key="4">
    <source>
        <dbReference type="ARBA" id="ARBA00023136"/>
    </source>
</evidence>
<keyword evidence="4" id="KW-0472">Membrane</keyword>
<dbReference type="Gene3D" id="1.25.40.390">
    <property type="match status" value="1"/>
</dbReference>
<comment type="similarity">
    <text evidence="2">Belongs to the SusD family.</text>
</comment>
<name>A0A1N7L8U3_9FLAO</name>
<dbReference type="STRING" id="373668.SAMN05421786_1011104"/>
<keyword evidence="5" id="KW-0998">Cell outer membrane</keyword>
<feature type="domain" description="SusD-like N-terminal" evidence="7">
    <location>
        <begin position="102"/>
        <end position="231"/>
    </location>
</feature>
<evidence type="ECO:0000256" key="5">
    <source>
        <dbReference type="ARBA" id="ARBA00023237"/>
    </source>
</evidence>
<dbReference type="OrthoDB" id="621570at2"/>
<dbReference type="GO" id="GO:0009279">
    <property type="term" value="C:cell outer membrane"/>
    <property type="evidence" value="ECO:0007669"/>
    <property type="project" value="UniProtKB-SubCell"/>
</dbReference>
<dbReference type="EMBL" id="FTOL01000001">
    <property type="protein sequence ID" value="SIS70246.1"/>
    <property type="molecule type" value="Genomic_DNA"/>
</dbReference>
<dbReference type="SUPFAM" id="SSF48452">
    <property type="entry name" value="TPR-like"/>
    <property type="match status" value="1"/>
</dbReference>
<dbReference type="PROSITE" id="PS51257">
    <property type="entry name" value="PROKAR_LIPOPROTEIN"/>
    <property type="match status" value="1"/>
</dbReference>
<evidence type="ECO:0000313" key="9">
    <source>
        <dbReference type="Proteomes" id="UP000186744"/>
    </source>
</evidence>
<dbReference type="Pfam" id="PF07980">
    <property type="entry name" value="SusD_RagB"/>
    <property type="match status" value="1"/>
</dbReference>
<feature type="domain" description="RagB/SusD" evidence="6">
    <location>
        <begin position="316"/>
        <end position="463"/>
    </location>
</feature>
<evidence type="ECO:0000313" key="8">
    <source>
        <dbReference type="EMBL" id="SIS70246.1"/>
    </source>
</evidence>
<organism evidence="8 9">
    <name type="scientific">Chryseobacterium ureilyticum</name>
    <dbReference type="NCBI Taxonomy" id="373668"/>
    <lineage>
        <taxon>Bacteria</taxon>
        <taxon>Pseudomonadati</taxon>
        <taxon>Bacteroidota</taxon>
        <taxon>Flavobacteriia</taxon>
        <taxon>Flavobacteriales</taxon>
        <taxon>Weeksellaceae</taxon>
        <taxon>Chryseobacterium group</taxon>
        <taxon>Chryseobacterium</taxon>
    </lineage>
</organism>
<sequence length="463" mass="52007">MKSSIILYIKNIAVICTVISITGSCENMLEADPPSNQLDAGQVFENVQTADAALAGLYANIWDNSPLSGGPQGSGALLGSYTDDLVCYYASGESSGALDLHHNLQIASNSTVYMYWASAYKEVYMSNAIIEGTENSKSLPQSEKNRIKGEALLVRSILFFYLQQVFGDIPMPLSTDYNINQSLGKTSASQVLSRVEADLELASGLLADDYRNAERIFPNRKVAQLMLAKTYMLEEKWSQAETLLKTIVSSPLYTFEPDITKVFQKSGKHILWQLKPKNNNDPTSEVQTYYFSGAAPTQYALSNDLVSSFAQEDKRKQNWMAAVTIGANTWYRADKYKNRTANPTEYSVVFRIEEANLNLAETLVMQNKLAEALPYINVTRLRAGLLVLTDLTSKETALNEILSEYRKEFFSEMGHRFIDLKRLGKLNTLSPVKPNWKDYHQRWPLPQKELLLNTNLKPQNNGY</sequence>
<dbReference type="InterPro" id="IPR011990">
    <property type="entry name" value="TPR-like_helical_dom_sf"/>
</dbReference>
<dbReference type="InterPro" id="IPR033985">
    <property type="entry name" value="SusD-like_N"/>
</dbReference>
<proteinExistence type="inferred from homology"/>
<evidence type="ECO:0000256" key="1">
    <source>
        <dbReference type="ARBA" id="ARBA00004442"/>
    </source>
</evidence>
<dbReference type="Proteomes" id="UP000186744">
    <property type="component" value="Unassembled WGS sequence"/>
</dbReference>
<dbReference type="AlphaFoldDB" id="A0A1N7L8U3"/>
<reference evidence="9" key="1">
    <citation type="submission" date="2017-01" db="EMBL/GenBank/DDBJ databases">
        <authorList>
            <person name="Varghese N."/>
            <person name="Submissions S."/>
        </authorList>
    </citation>
    <scope>NUCLEOTIDE SEQUENCE [LARGE SCALE GENOMIC DNA]</scope>
    <source>
        <strain evidence="9">DSM 18017</strain>
    </source>
</reference>
<protein>
    <submittedName>
        <fullName evidence="8">SusD family protein</fullName>
    </submittedName>
</protein>
<evidence type="ECO:0000259" key="6">
    <source>
        <dbReference type="Pfam" id="PF07980"/>
    </source>
</evidence>
<evidence type="ECO:0000259" key="7">
    <source>
        <dbReference type="Pfam" id="PF14322"/>
    </source>
</evidence>
<accession>A0A1N7L8U3</accession>
<keyword evidence="9" id="KW-1185">Reference proteome</keyword>
<comment type="subcellular location">
    <subcellularLocation>
        <location evidence="1">Cell outer membrane</location>
    </subcellularLocation>
</comment>
<evidence type="ECO:0000256" key="2">
    <source>
        <dbReference type="ARBA" id="ARBA00006275"/>
    </source>
</evidence>
<dbReference type="RefSeq" id="WP_076550498.1">
    <property type="nucleotide sequence ID" value="NZ_FTOL01000001.1"/>
</dbReference>
<keyword evidence="3" id="KW-0732">Signal</keyword>
<gene>
    <name evidence="8" type="ORF">SAMN05421786_1011104</name>
</gene>
<evidence type="ECO:0000256" key="3">
    <source>
        <dbReference type="ARBA" id="ARBA00022729"/>
    </source>
</evidence>
<dbReference type="InterPro" id="IPR012944">
    <property type="entry name" value="SusD_RagB_dom"/>
</dbReference>